<dbReference type="Pfam" id="PF00293">
    <property type="entry name" value="NUDIX"/>
    <property type="match status" value="1"/>
</dbReference>
<dbReference type="Gene3D" id="3.90.79.10">
    <property type="entry name" value="Nucleoside Triphosphate Pyrophosphohydrolase"/>
    <property type="match status" value="1"/>
</dbReference>
<accession>A0A382C7L9</accession>
<dbReference type="SUPFAM" id="SSF55811">
    <property type="entry name" value="Nudix"/>
    <property type="match status" value="1"/>
</dbReference>
<name>A0A382C7L9_9ZZZZ</name>
<dbReference type="PROSITE" id="PS51462">
    <property type="entry name" value="NUDIX"/>
    <property type="match status" value="1"/>
</dbReference>
<dbReference type="PANTHER" id="PTHR43736">
    <property type="entry name" value="ADP-RIBOSE PYROPHOSPHATASE"/>
    <property type="match status" value="1"/>
</dbReference>
<reference evidence="2" key="1">
    <citation type="submission" date="2018-05" db="EMBL/GenBank/DDBJ databases">
        <authorList>
            <person name="Lanie J.A."/>
            <person name="Ng W.-L."/>
            <person name="Kazmierczak K.M."/>
            <person name="Andrzejewski T.M."/>
            <person name="Davidsen T.M."/>
            <person name="Wayne K.J."/>
            <person name="Tettelin H."/>
            <person name="Glass J.I."/>
            <person name="Rusch D."/>
            <person name="Podicherti R."/>
            <person name="Tsui H.-C.T."/>
            <person name="Winkler M.E."/>
        </authorList>
    </citation>
    <scope>NUCLEOTIDE SEQUENCE</scope>
</reference>
<evidence type="ECO:0000259" key="1">
    <source>
        <dbReference type="PROSITE" id="PS51462"/>
    </source>
</evidence>
<dbReference type="InterPro" id="IPR015797">
    <property type="entry name" value="NUDIX_hydrolase-like_dom_sf"/>
</dbReference>
<evidence type="ECO:0000313" key="2">
    <source>
        <dbReference type="EMBL" id="SVB21701.1"/>
    </source>
</evidence>
<organism evidence="2">
    <name type="scientific">marine metagenome</name>
    <dbReference type="NCBI Taxonomy" id="408172"/>
    <lineage>
        <taxon>unclassified sequences</taxon>
        <taxon>metagenomes</taxon>
        <taxon>ecological metagenomes</taxon>
    </lineage>
</organism>
<dbReference type="EMBL" id="UINC01033046">
    <property type="protein sequence ID" value="SVB21701.1"/>
    <property type="molecule type" value="Genomic_DNA"/>
</dbReference>
<dbReference type="InterPro" id="IPR000086">
    <property type="entry name" value="NUDIX_hydrolase_dom"/>
</dbReference>
<dbReference type="AlphaFoldDB" id="A0A382C7L9"/>
<proteinExistence type="predicted"/>
<feature type="domain" description="Nudix hydrolase" evidence="1">
    <location>
        <begin position="15"/>
        <end position="139"/>
    </location>
</feature>
<gene>
    <name evidence="2" type="ORF">METZ01_LOCUS174555</name>
</gene>
<dbReference type="PANTHER" id="PTHR43736:SF1">
    <property type="entry name" value="DIHYDRONEOPTERIN TRIPHOSPHATE DIPHOSPHATASE"/>
    <property type="match status" value="1"/>
</dbReference>
<sequence>MRIPENLYASIWPIIPIICVDLVIRNPENHFLLVKRANYPLKDEWWVPGGRVLHSETVLDAARRKAKEELGMALDDLTFFGFFEETFDIDCRGEDTSYHTISLVYEAKVSAEEIINLDSQSSDYTWAAALPRKFIVQES</sequence>
<protein>
    <recommendedName>
        <fullName evidence="1">Nudix hydrolase domain-containing protein</fullName>
    </recommendedName>
</protein>